<organism evidence="2 3">
    <name type="scientific">Trichormus variabilis NIES-23</name>
    <dbReference type="NCBI Taxonomy" id="1973479"/>
    <lineage>
        <taxon>Bacteria</taxon>
        <taxon>Bacillati</taxon>
        <taxon>Cyanobacteriota</taxon>
        <taxon>Cyanophyceae</taxon>
        <taxon>Nostocales</taxon>
        <taxon>Nostocaceae</taxon>
        <taxon>Trichormus</taxon>
    </lineage>
</organism>
<proteinExistence type="predicted"/>
<protein>
    <recommendedName>
        <fullName evidence="4">Cation:proton antiporter</fullName>
    </recommendedName>
</protein>
<reference evidence="2 3" key="1">
    <citation type="submission" date="2017-06" db="EMBL/GenBank/DDBJ databases">
        <title>Genome sequencing of cyanobaciteial culture collection at National Institute for Environmental Studies (NIES).</title>
        <authorList>
            <person name="Hirose Y."/>
            <person name="Shimura Y."/>
            <person name="Fujisawa T."/>
            <person name="Nakamura Y."/>
            <person name="Kawachi M."/>
        </authorList>
    </citation>
    <scope>NUCLEOTIDE SEQUENCE [LARGE SCALE GENOMIC DNA]</scope>
    <source>
        <strain evidence="2 3">NIES-23</strain>
    </source>
</reference>
<sequence>MTGYLNVLLRLAIWFLLTANLSVANIIIGVSIALLLPHNDKTQEKLKDWLRALWQSIMAFPIAYKEALEIILTPHDEEVIVMERVPARRTPGLIFLDIFIITFTPKTIVVKYHEDGWYEVHRIQRRKKP</sequence>
<evidence type="ECO:0008006" key="4">
    <source>
        <dbReference type="Google" id="ProtNLM"/>
    </source>
</evidence>
<evidence type="ECO:0000256" key="1">
    <source>
        <dbReference type="SAM" id="Phobius"/>
    </source>
</evidence>
<accession>A0A1Z4KEN4</accession>
<name>A0A1Z4KEN4_ANAVA</name>
<evidence type="ECO:0000313" key="3">
    <source>
        <dbReference type="Proteomes" id="UP000217507"/>
    </source>
</evidence>
<dbReference type="EMBL" id="AP018216">
    <property type="protein sequence ID" value="BAY67456.1"/>
    <property type="molecule type" value="Genomic_DNA"/>
</dbReference>
<keyword evidence="1" id="KW-0812">Transmembrane</keyword>
<dbReference type="Proteomes" id="UP000217507">
    <property type="component" value="Chromosome"/>
</dbReference>
<keyword evidence="1" id="KW-1133">Transmembrane helix</keyword>
<dbReference type="AlphaFoldDB" id="A0A1Z4KEN4"/>
<evidence type="ECO:0000313" key="2">
    <source>
        <dbReference type="EMBL" id="BAY67456.1"/>
    </source>
</evidence>
<feature type="transmembrane region" description="Helical" evidence="1">
    <location>
        <begin position="12"/>
        <end position="36"/>
    </location>
</feature>
<keyword evidence="1" id="KW-0472">Membrane</keyword>
<gene>
    <name evidence="2" type="ORF">NIES23_02300</name>
</gene>